<dbReference type="GO" id="GO:0046872">
    <property type="term" value="F:metal ion binding"/>
    <property type="evidence" value="ECO:0007669"/>
    <property type="project" value="UniProtKB-KW"/>
</dbReference>
<accession>A0A117M2Z8</accession>
<gene>
    <name evidence="6" type="ORF">XD94_0434</name>
</gene>
<evidence type="ECO:0000256" key="1">
    <source>
        <dbReference type="ARBA" id="ARBA00004196"/>
    </source>
</evidence>
<dbReference type="PANTHER" id="PTHR42953">
    <property type="entry name" value="HIGH-AFFINITY ZINC UPTAKE SYSTEM PROTEIN ZNUA-RELATED"/>
    <property type="match status" value="1"/>
</dbReference>
<dbReference type="PRINTS" id="PR00690">
    <property type="entry name" value="ADHESNFAMILY"/>
</dbReference>
<sequence>MTRRVILIPFLLITLLSGTVFSLRIVATINPYYLIVKEIVGQNAQVDLLIGPGQNPHIFSPKISDIRRLDGADLVIANGLDLEIFLERYLDDLASRGKTVVYIGNLLPKELIMEKEEQNEEHEHDHHVNPHIWLDPVILTDYVIPFLVEALSEIAPEKSGYFSANAAQLIDDLQEFDEEANSYLEKFRGSVVIVAHPSFTYFFRRYGLRLEPVLEGIGDEPTIGEIKKLVDFVRGEEVVGIFAEYQHSKRAIDILTAETSVRHGELDSLGISMSSIIELLRWNLGEIKRVFDGE</sequence>
<comment type="subcellular location">
    <subcellularLocation>
        <location evidence="1">Cell envelope</location>
    </subcellularLocation>
</comment>
<dbReference type="PANTHER" id="PTHR42953:SF1">
    <property type="entry name" value="METAL-BINDING PROTEIN HI_0362-RELATED"/>
    <property type="match status" value="1"/>
</dbReference>
<evidence type="ECO:0000256" key="4">
    <source>
        <dbReference type="ARBA" id="ARBA00022729"/>
    </source>
</evidence>
<dbReference type="AlphaFoldDB" id="A0A117M2Z8"/>
<dbReference type="EMBL" id="LGGP01000051">
    <property type="protein sequence ID" value="KUK81522.1"/>
    <property type="molecule type" value="Genomic_DNA"/>
</dbReference>
<keyword evidence="2 5" id="KW-0813">Transport</keyword>
<evidence type="ECO:0000256" key="2">
    <source>
        <dbReference type="ARBA" id="ARBA00022448"/>
    </source>
</evidence>
<evidence type="ECO:0000256" key="5">
    <source>
        <dbReference type="RuleBase" id="RU003512"/>
    </source>
</evidence>
<dbReference type="InterPro" id="IPR006128">
    <property type="entry name" value="Lipoprotein_PsaA-like"/>
</dbReference>
<dbReference type="InterPro" id="IPR050492">
    <property type="entry name" value="Bact_metal-bind_prot9"/>
</dbReference>
<dbReference type="GO" id="GO:0007155">
    <property type="term" value="P:cell adhesion"/>
    <property type="evidence" value="ECO:0007669"/>
    <property type="project" value="InterPro"/>
</dbReference>
<dbReference type="Pfam" id="PF01297">
    <property type="entry name" value="ZnuA"/>
    <property type="match status" value="1"/>
</dbReference>
<name>A0A117M2Z8_9BACT</name>
<dbReference type="GO" id="GO:0030001">
    <property type="term" value="P:metal ion transport"/>
    <property type="evidence" value="ECO:0007669"/>
    <property type="project" value="InterPro"/>
</dbReference>
<reference evidence="7" key="1">
    <citation type="journal article" date="2015" name="MBio">
        <title>Genome-Resolved Metagenomic Analysis Reveals Roles for Candidate Phyla and Other Microbial Community Members in Biogeochemical Transformations in Oil Reservoirs.</title>
        <authorList>
            <person name="Hu P."/>
            <person name="Tom L."/>
            <person name="Singh A."/>
            <person name="Thomas B.C."/>
            <person name="Baker B.J."/>
            <person name="Piceno Y.M."/>
            <person name="Andersen G.L."/>
            <person name="Banfield J.F."/>
        </authorList>
    </citation>
    <scope>NUCLEOTIDE SEQUENCE [LARGE SCALE GENOMIC DNA]</scope>
</reference>
<comment type="caution">
    <text evidence="6">The sequence shown here is derived from an EMBL/GenBank/DDBJ whole genome shotgun (WGS) entry which is preliminary data.</text>
</comment>
<proteinExistence type="inferred from homology"/>
<evidence type="ECO:0000313" key="7">
    <source>
        <dbReference type="Proteomes" id="UP000054092"/>
    </source>
</evidence>
<dbReference type="Proteomes" id="UP000054092">
    <property type="component" value="Unassembled WGS sequence"/>
</dbReference>
<dbReference type="InterPro" id="IPR006127">
    <property type="entry name" value="ZnuA-like"/>
</dbReference>
<dbReference type="PRINTS" id="PR00691">
    <property type="entry name" value="ADHESINB"/>
</dbReference>
<dbReference type="SUPFAM" id="SSF53807">
    <property type="entry name" value="Helical backbone' metal receptor"/>
    <property type="match status" value="1"/>
</dbReference>
<evidence type="ECO:0000313" key="6">
    <source>
        <dbReference type="EMBL" id="KUK81522.1"/>
    </source>
</evidence>
<organism evidence="6 7">
    <name type="scientific">Mesotoga prima</name>
    <dbReference type="NCBI Taxonomy" id="1184387"/>
    <lineage>
        <taxon>Bacteria</taxon>
        <taxon>Thermotogati</taxon>
        <taxon>Thermotogota</taxon>
        <taxon>Thermotogae</taxon>
        <taxon>Kosmotogales</taxon>
        <taxon>Kosmotogaceae</taxon>
        <taxon>Mesotoga</taxon>
    </lineage>
</organism>
<protein>
    <submittedName>
        <fullName evidence="6">ABC-type metal ion transport system, periplasmic component/surface adhesin</fullName>
    </submittedName>
</protein>
<keyword evidence="4" id="KW-0732">Signal</keyword>
<keyword evidence="3" id="KW-0479">Metal-binding</keyword>
<evidence type="ECO:0000256" key="3">
    <source>
        <dbReference type="ARBA" id="ARBA00022723"/>
    </source>
</evidence>
<dbReference type="Gene3D" id="3.40.50.1980">
    <property type="entry name" value="Nitrogenase molybdenum iron protein domain"/>
    <property type="match status" value="2"/>
</dbReference>
<dbReference type="PATRIC" id="fig|1184387.3.peg.763"/>
<dbReference type="GO" id="GO:0030313">
    <property type="term" value="C:cell envelope"/>
    <property type="evidence" value="ECO:0007669"/>
    <property type="project" value="UniProtKB-SubCell"/>
</dbReference>
<dbReference type="InterPro" id="IPR006129">
    <property type="entry name" value="AdhesinB"/>
</dbReference>
<comment type="similarity">
    <text evidence="5">Belongs to the bacterial solute-binding protein 9 family.</text>
</comment>